<gene>
    <name evidence="1" type="ORF">MFFC18_26000</name>
</gene>
<dbReference type="EMBL" id="CP042912">
    <property type="protein sequence ID" value="QEG22717.1"/>
    <property type="molecule type" value="Genomic_DNA"/>
</dbReference>
<accession>A0A5B9P7T8</accession>
<dbReference type="AlphaFoldDB" id="A0A5B9P7T8"/>
<name>A0A5B9P7T8_9BACT</name>
<dbReference type="Proteomes" id="UP000322214">
    <property type="component" value="Chromosome"/>
</dbReference>
<keyword evidence="2" id="KW-1185">Reference proteome</keyword>
<protein>
    <submittedName>
        <fullName evidence="1">Uncharacterized protein</fullName>
    </submittedName>
</protein>
<evidence type="ECO:0000313" key="2">
    <source>
        <dbReference type="Proteomes" id="UP000322214"/>
    </source>
</evidence>
<evidence type="ECO:0000313" key="1">
    <source>
        <dbReference type="EMBL" id="QEG22717.1"/>
    </source>
</evidence>
<dbReference type="KEGG" id="mff:MFFC18_26000"/>
<sequence>MHVGARSSLTNYQNTFDRVRLRACKVYTQATIYEANSLKLPQDNACVNRGVEK</sequence>
<proteinExistence type="predicted"/>
<organism evidence="1 2">
    <name type="scientific">Mariniblastus fucicola</name>
    <dbReference type="NCBI Taxonomy" id="980251"/>
    <lineage>
        <taxon>Bacteria</taxon>
        <taxon>Pseudomonadati</taxon>
        <taxon>Planctomycetota</taxon>
        <taxon>Planctomycetia</taxon>
        <taxon>Pirellulales</taxon>
        <taxon>Pirellulaceae</taxon>
        <taxon>Mariniblastus</taxon>
    </lineage>
</organism>
<reference evidence="1 2" key="1">
    <citation type="submission" date="2019-08" db="EMBL/GenBank/DDBJ databases">
        <title>Deep-cultivation of Planctomycetes and their phenomic and genomic characterization uncovers novel biology.</title>
        <authorList>
            <person name="Wiegand S."/>
            <person name="Jogler M."/>
            <person name="Boedeker C."/>
            <person name="Pinto D."/>
            <person name="Vollmers J."/>
            <person name="Rivas-Marin E."/>
            <person name="Kohn T."/>
            <person name="Peeters S.H."/>
            <person name="Heuer A."/>
            <person name="Rast P."/>
            <person name="Oberbeckmann S."/>
            <person name="Bunk B."/>
            <person name="Jeske O."/>
            <person name="Meyerdierks A."/>
            <person name="Storesund J.E."/>
            <person name="Kallscheuer N."/>
            <person name="Luecker S."/>
            <person name="Lage O.M."/>
            <person name="Pohl T."/>
            <person name="Merkel B.J."/>
            <person name="Hornburger P."/>
            <person name="Mueller R.-W."/>
            <person name="Bruemmer F."/>
            <person name="Labrenz M."/>
            <person name="Spormann A.M."/>
            <person name="Op den Camp H."/>
            <person name="Overmann J."/>
            <person name="Amann R."/>
            <person name="Jetten M.S.M."/>
            <person name="Mascher T."/>
            <person name="Medema M.H."/>
            <person name="Devos D.P."/>
            <person name="Kaster A.-K."/>
            <person name="Ovreas L."/>
            <person name="Rohde M."/>
            <person name="Galperin M.Y."/>
            <person name="Jogler C."/>
        </authorList>
    </citation>
    <scope>NUCLEOTIDE SEQUENCE [LARGE SCALE GENOMIC DNA]</scope>
    <source>
        <strain evidence="1 2">FC18</strain>
    </source>
</reference>